<proteinExistence type="predicted"/>
<keyword evidence="3" id="KW-1185">Reference proteome</keyword>
<gene>
    <name evidence="2" type="ORF">Fcan01_00892</name>
</gene>
<evidence type="ECO:0000256" key="1">
    <source>
        <dbReference type="SAM" id="SignalP"/>
    </source>
</evidence>
<dbReference type="EMBL" id="LNIX01000001">
    <property type="protein sequence ID" value="OXA65216.1"/>
    <property type="molecule type" value="Genomic_DNA"/>
</dbReference>
<accession>A0A226F8P3</accession>
<dbReference type="Proteomes" id="UP000198287">
    <property type="component" value="Unassembled WGS sequence"/>
</dbReference>
<evidence type="ECO:0000313" key="2">
    <source>
        <dbReference type="EMBL" id="OXA65216.1"/>
    </source>
</evidence>
<organism evidence="2 3">
    <name type="scientific">Folsomia candida</name>
    <name type="common">Springtail</name>
    <dbReference type="NCBI Taxonomy" id="158441"/>
    <lineage>
        <taxon>Eukaryota</taxon>
        <taxon>Metazoa</taxon>
        <taxon>Ecdysozoa</taxon>
        <taxon>Arthropoda</taxon>
        <taxon>Hexapoda</taxon>
        <taxon>Collembola</taxon>
        <taxon>Entomobryomorpha</taxon>
        <taxon>Isotomoidea</taxon>
        <taxon>Isotomidae</taxon>
        <taxon>Proisotominae</taxon>
        <taxon>Folsomia</taxon>
    </lineage>
</organism>
<reference evidence="2 3" key="1">
    <citation type="submission" date="2015-12" db="EMBL/GenBank/DDBJ databases">
        <title>The genome of Folsomia candida.</title>
        <authorList>
            <person name="Faddeeva A."/>
            <person name="Derks M.F."/>
            <person name="Anvar Y."/>
            <person name="Smit S."/>
            <person name="Van Straalen N."/>
            <person name="Roelofs D."/>
        </authorList>
    </citation>
    <scope>NUCLEOTIDE SEQUENCE [LARGE SCALE GENOMIC DNA]</scope>
    <source>
        <strain evidence="2 3">VU population</strain>
        <tissue evidence="2">Whole body</tissue>
    </source>
</reference>
<feature type="signal peptide" evidence="1">
    <location>
        <begin position="1"/>
        <end position="28"/>
    </location>
</feature>
<name>A0A226F8P3_FOLCA</name>
<protein>
    <submittedName>
        <fullName evidence="2">Uncharacterized protein</fullName>
    </submittedName>
</protein>
<feature type="chain" id="PRO_5012466197" evidence="1">
    <location>
        <begin position="29"/>
        <end position="253"/>
    </location>
</feature>
<comment type="caution">
    <text evidence="2">The sequence shown here is derived from an EMBL/GenBank/DDBJ whole genome shotgun (WGS) entry which is preliminary data.</text>
</comment>
<sequence length="253" mass="28613">MAGKLPNLNLFTITIFLTYSAMLTIIQANPTTTARSTNSTDTSELDRSLNVGILPVLTGMPCFTAYKVAWFHSSTGEHIRCHCDLSSLKEIPLFSALLTWDCDHLMATTTPTPAVIYVTVTPPKIVDSPKFTIRSDPTTKSSLDFDYDVFNLRPKEKEENVEHISTSTQKSEGFGLNDETKNMCNYCVQNWPDDSYKCIPATTLECLTEIKKYEGEQIPVNCMSDYARVYTSKERKACLVEMETQRIYMIFFV</sequence>
<evidence type="ECO:0000313" key="3">
    <source>
        <dbReference type="Proteomes" id="UP000198287"/>
    </source>
</evidence>
<keyword evidence="1" id="KW-0732">Signal</keyword>
<dbReference type="AlphaFoldDB" id="A0A226F8P3"/>